<sequence length="117" mass="13137">MGSPPIPQSRAAGGKDVWSVLTEEGRWNELVTLASAEFQKDTAGGYYAEAVYPAAHLAQSYLFMDKYDSSAYYLGYMEKYLSGTADRDGIPSAEMYKSGLIYYNRDCRKKNKNFITN</sequence>
<dbReference type="Proteomes" id="UP000823772">
    <property type="component" value="Unassembled WGS sequence"/>
</dbReference>
<reference evidence="1" key="1">
    <citation type="submission" date="2020-10" db="EMBL/GenBank/DDBJ databases">
        <authorList>
            <person name="Gilroy R."/>
        </authorList>
    </citation>
    <scope>NUCLEOTIDE SEQUENCE</scope>
    <source>
        <strain evidence="1">B3-2255</strain>
    </source>
</reference>
<gene>
    <name evidence="1" type="ORF">IAC87_00235</name>
</gene>
<protein>
    <submittedName>
        <fullName evidence="1">Uncharacterized protein</fullName>
    </submittedName>
</protein>
<dbReference type="AlphaFoldDB" id="A0A9D9IZC5"/>
<proteinExistence type="predicted"/>
<dbReference type="EMBL" id="JADILY010000004">
    <property type="protein sequence ID" value="MBO8480966.1"/>
    <property type="molecule type" value="Genomic_DNA"/>
</dbReference>
<name>A0A9D9IZC5_9BACT</name>
<organism evidence="1 2">
    <name type="scientific">Candidatus Merdivivens faecigallinarum</name>
    <dbReference type="NCBI Taxonomy" id="2840871"/>
    <lineage>
        <taxon>Bacteria</taxon>
        <taxon>Pseudomonadati</taxon>
        <taxon>Bacteroidota</taxon>
        <taxon>Bacteroidia</taxon>
        <taxon>Bacteroidales</taxon>
        <taxon>Muribaculaceae</taxon>
        <taxon>Muribaculaceae incertae sedis</taxon>
        <taxon>Candidatus Merdivivens</taxon>
    </lineage>
</organism>
<evidence type="ECO:0000313" key="1">
    <source>
        <dbReference type="EMBL" id="MBO8480966.1"/>
    </source>
</evidence>
<evidence type="ECO:0000313" key="2">
    <source>
        <dbReference type="Proteomes" id="UP000823772"/>
    </source>
</evidence>
<reference evidence="1" key="2">
    <citation type="journal article" date="2021" name="PeerJ">
        <title>Extensive microbial diversity within the chicken gut microbiome revealed by metagenomics and culture.</title>
        <authorList>
            <person name="Gilroy R."/>
            <person name="Ravi A."/>
            <person name="Getino M."/>
            <person name="Pursley I."/>
            <person name="Horton D.L."/>
            <person name="Alikhan N.F."/>
            <person name="Baker D."/>
            <person name="Gharbi K."/>
            <person name="Hall N."/>
            <person name="Watson M."/>
            <person name="Adriaenssens E.M."/>
            <person name="Foster-Nyarko E."/>
            <person name="Jarju S."/>
            <person name="Secka A."/>
            <person name="Antonio M."/>
            <person name="Oren A."/>
            <person name="Chaudhuri R.R."/>
            <person name="La Ragione R."/>
            <person name="Hildebrand F."/>
            <person name="Pallen M.J."/>
        </authorList>
    </citation>
    <scope>NUCLEOTIDE SEQUENCE</scope>
    <source>
        <strain evidence="1">B3-2255</strain>
    </source>
</reference>
<accession>A0A9D9IZC5</accession>
<comment type="caution">
    <text evidence="1">The sequence shown here is derived from an EMBL/GenBank/DDBJ whole genome shotgun (WGS) entry which is preliminary data.</text>
</comment>